<dbReference type="SMART" id="SM00612">
    <property type="entry name" value="Kelch"/>
    <property type="match status" value="5"/>
</dbReference>
<keyword evidence="3" id="KW-1185">Reference proteome</keyword>
<gene>
    <name evidence="2" type="ordered locus">MYSTI_08038</name>
</gene>
<dbReference type="KEGG" id="msd:MYSTI_08038"/>
<dbReference type="EMBL" id="CP004025">
    <property type="protein sequence ID" value="AGC49304.1"/>
    <property type="molecule type" value="Genomic_DNA"/>
</dbReference>
<dbReference type="PATRIC" id="fig|1278073.3.peg.8181"/>
<dbReference type="STRING" id="1278073.MYSTI_08038"/>
<reference evidence="2 3" key="1">
    <citation type="journal article" date="2013" name="Genome Announc.">
        <title>Complete genome sequence of Myxococcus stipitatus strain DSM 14675, a fruiting myxobacterium.</title>
        <authorList>
            <person name="Huntley S."/>
            <person name="Kneip S."/>
            <person name="Treuner-Lange A."/>
            <person name="Sogaard-Andersen L."/>
        </authorList>
    </citation>
    <scope>NUCLEOTIDE SEQUENCE [LARGE SCALE GENOMIC DNA]</scope>
    <source>
        <strain evidence="3">DSM 14675 / JCM 12634 / Mx s8</strain>
    </source>
</reference>
<dbReference type="InterPro" id="IPR015915">
    <property type="entry name" value="Kelch-typ_b-propeller"/>
</dbReference>
<feature type="compositionally biased region" description="Low complexity" evidence="1">
    <location>
        <begin position="45"/>
        <end position="62"/>
    </location>
</feature>
<dbReference type="eggNOG" id="COG3055">
    <property type="taxonomic scope" value="Bacteria"/>
</dbReference>
<feature type="compositionally biased region" description="Acidic residues" evidence="1">
    <location>
        <begin position="63"/>
        <end position="84"/>
    </location>
</feature>
<feature type="region of interest" description="Disordered" evidence="1">
    <location>
        <begin position="39"/>
        <end position="98"/>
    </location>
</feature>
<proteinExistence type="predicted"/>
<dbReference type="AlphaFoldDB" id="L7URQ5"/>
<dbReference type="PANTHER" id="PTHR45632:SF26">
    <property type="entry name" value="BTB DOMAIN-CONTAINING PROTEIN"/>
    <property type="match status" value="1"/>
</dbReference>
<dbReference type="PANTHER" id="PTHR45632">
    <property type="entry name" value="LD33804P"/>
    <property type="match status" value="1"/>
</dbReference>
<dbReference type="InterPro" id="IPR037293">
    <property type="entry name" value="Gal_Oxidase_central_sf"/>
</dbReference>
<protein>
    <submittedName>
        <fullName evidence="2">Kelch domain-containing protein</fullName>
    </submittedName>
</protein>
<name>L7URQ5_MYXSD</name>
<evidence type="ECO:0000256" key="1">
    <source>
        <dbReference type="SAM" id="MobiDB-lite"/>
    </source>
</evidence>
<organism evidence="2 3">
    <name type="scientific">Myxococcus stipitatus (strain DSM 14675 / JCM 12634 / Mx s8)</name>
    <dbReference type="NCBI Taxonomy" id="1278073"/>
    <lineage>
        <taxon>Bacteria</taxon>
        <taxon>Pseudomonadati</taxon>
        <taxon>Myxococcota</taxon>
        <taxon>Myxococcia</taxon>
        <taxon>Myxococcales</taxon>
        <taxon>Cystobacterineae</taxon>
        <taxon>Myxococcaceae</taxon>
        <taxon>Myxococcus</taxon>
    </lineage>
</organism>
<sequence>MKLGIRAVMAVMAVVGLQLGGCLDVDEAKKGFCKDNPERCREGAADAGDAGDAGQTPRPDGGQEPDPDGGQEPDPDGGGVEDPDSGPPDLGPLNLGWNPRASMKDARAFHTATRLKDGKVLVVGGSSSLNVSGPVIQSAEIFDPALNLWTRAGYLKVARARHTATLLGNGKVLIVGGNNASGQPLKSVELYDPANGGSWSEAAPLSTERYGHDAVRLSASGEVLVIGGGTAETASVESVEVYDPELNKWSTRGTLPAGRHRVVATEISGDRVLAVGGSAGVTTSDLYQHSTKSWTAIAATSQVPRVGHSVTRLNNGEILVAGSVNAALTVYWAETDILSENSLGSNWASAGTLNVPRSHHTATLLDSGDVLVAGGTKGIMDSLDVVQIYSPGAGWSPPGAAMLNKRAFHRATLLRSGNVLVTGGLGNSELDPELNAVELYMPPPPRP</sequence>
<accession>L7URQ5</accession>
<dbReference type="Pfam" id="PF24681">
    <property type="entry name" value="Kelch_KLHDC2_KLHL20_DRC7"/>
    <property type="match status" value="1"/>
</dbReference>
<dbReference type="RefSeq" id="WP_015353557.1">
    <property type="nucleotide sequence ID" value="NC_020126.1"/>
</dbReference>
<dbReference type="Gene3D" id="2.130.10.80">
    <property type="entry name" value="Galactose oxidase/kelch, beta-propeller"/>
    <property type="match status" value="3"/>
</dbReference>
<dbReference type="OrthoDB" id="320326at2"/>
<dbReference type="HOGENOM" id="CLU_050826_0_0_7"/>
<dbReference type="Proteomes" id="UP000011131">
    <property type="component" value="Chromosome"/>
</dbReference>
<evidence type="ECO:0000313" key="3">
    <source>
        <dbReference type="Proteomes" id="UP000011131"/>
    </source>
</evidence>
<dbReference type="SUPFAM" id="SSF117281">
    <property type="entry name" value="Kelch motif"/>
    <property type="match status" value="2"/>
</dbReference>
<dbReference type="InterPro" id="IPR006652">
    <property type="entry name" value="Kelch_1"/>
</dbReference>
<evidence type="ECO:0000313" key="2">
    <source>
        <dbReference type="EMBL" id="AGC49304.1"/>
    </source>
</evidence>
<dbReference type="Gene3D" id="2.120.10.80">
    <property type="entry name" value="Kelch-type beta propeller"/>
    <property type="match status" value="1"/>
</dbReference>